<evidence type="ECO:0000313" key="3">
    <source>
        <dbReference type="Proteomes" id="UP000218323"/>
    </source>
</evidence>
<dbReference type="GO" id="GO:0003676">
    <property type="term" value="F:nucleic acid binding"/>
    <property type="evidence" value="ECO:0007669"/>
    <property type="project" value="InterPro"/>
</dbReference>
<dbReference type="Gene3D" id="3.30.420.10">
    <property type="entry name" value="Ribonuclease H-like superfamily/Ribonuclease H"/>
    <property type="match status" value="1"/>
</dbReference>
<evidence type="ECO:0000313" key="2">
    <source>
        <dbReference type="EMBL" id="PCG12906.1"/>
    </source>
</evidence>
<sequence>MGSDGCSATRPWFGFDLHLKWWTFCPKEWTFQVLDQPRRRTMRTADLKTASDADWAEAHRREKIIRPIAALARVPGGVAGRAMEQLDLGRARFHKLLQLYRASPVAASLLPRPRGREKGEQRLSSAAEQLIARGIAEYYLTLEKPSVQALRRWLRHEGQKVGLKVPSTKAIQTRLDRLTPQTVTARRQGAKAAADKWEPTRGALAAGSALELVQSDHTLVDVIVVDDLYRKPIGRPWLTLMIDVASRTVPGFHLDMLAPSAVSVGMCMRQAVLPKRDWLAERGMEAP</sequence>
<dbReference type="EMBL" id="NWVC01000024">
    <property type="protein sequence ID" value="PCG12906.1"/>
    <property type="molecule type" value="Genomic_DNA"/>
</dbReference>
<protein>
    <recommendedName>
        <fullName evidence="1">Mu DNA binding I gamma subdomain domain-containing protein</fullName>
    </recommendedName>
</protein>
<dbReference type="Pfam" id="PF09039">
    <property type="entry name" value="HTH_Tnp_Mu_2"/>
    <property type="match status" value="1"/>
</dbReference>
<keyword evidence="3" id="KW-1185">Reference proteome</keyword>
<evidence type="ECO:0000259" key="1">
    <source>
        <dbReference type="Pfam" id="PF09039"/>
    </source>
</evidence>
<gene>
    <name evidence="2" type="ORF">COA07_17450</name>
</gene>
<dbReference type="InterPro" id="IPR036397">
    <property type="entry name" value="RNaseH_sf"/>
</dbReference>
<dbReference type="AlphaFoldDB" id="A0A2A4I419"/>
<dbReference type="InterPro" id="IPR015126">
    <property type="entry name" value="Mu_I-gamma"/>
</dbReference>
<feature type="domain" description="Mu DNA binding I gamma subdomain" evidence="1">
    <location>
        <begin position="107"/>
        <end position="193"/>
    </location>
</feature>
<name>A0A2A4I419_9SPHN</name>
<accession>A0A2A4I419</accession>
<proteinExistence type="predicted"/>
<dbReference type="RefSeq" id="WP_083956960.1">
    <property type="nucleotide sequence ID" value="NZ_NWVC01000024.1"/>
</dbReference>
<dbReference type="Gene3D" id="1.10.10.60">
    <property type="entry name" value="Homeodomain-like"/>
    <property type="match status" value="1"/>
</dbReference>
<organism evidence="2 3">
    <name type="scientific">Sphingomonas adhaesiva</name>
    <dbReference type="NCBI Taxonomy" id="28212"/>
    <lineage>
        <taxon>Bacteria</taxon>
        <taxon>Pseudomonadati</taxon>
        <taxon>Pseudomonadota</taxon>
        <taxon>Alphaproteobacteria</taxon>
        <taxon>Sphingomonadales</taxon>
        <taxon>Sphingomonadaceae</taxon>
        <taxon>Sphingomonas</taxon>
    </lineage>
</organism>
<dbReference type="Proteomes" id="UP000218323">
    <property type="component" value="Unassembled WGS sequence"/>
</dbReference>
<reference evidence="2 3" key="1">
    <citation type="submission" date="2017-09" db="EMBL/GenBank/DDBJ databases">
        <title>Sphingomonas adhaesiva DSM 7418, whole genome shotgun sequence.</title>
        <authorList>
            <person name="Feng G."/>
            <person name="Zhu H."/>
        </authorList>
    </citation>
    <scope>NUCLEOTIDE SEQUENCE [LARGE SCALE GENOMIC DNA]</scope>
    <source>
        <strain evidence="2 3">DSM 7418</strain>
    </source>
</reference>
<comment type="caution">
    <text evidence="2">The sequence shown here is derived from an EMBL/GenBank/DDBJ whole genome shotgun (WGS) entry which is preliminary data.</text>
</comment>